<name>A0A1H3TQ54_9ACTN</name>
<organism evidence="2 3">
    <name type="scientific">Asanoa ishikariensis</name>
    <dbReference type="NCBI Taxonomy" id="137265"/>
    <lineage>
        <taxon>Bacteria</taxon>
        <taxon>Bacillati</taxon>
        <taxon>Actinomycetota</taxon>
        <taxon>Actinomycetes</taxon>
        <taxon>Micromonosporales</taxon>
        <taxon>Micromonosporaceae</taxon>
        <taxon>Asanoa</taxon>
    </lineage>
</organism>
<accession>A0A1H3TQ54</accession>
<dbReference type="RefSeq" id="WP_143049949.1">
    <property type="nucleotide sequence ID" value="NZ_BOND01000001.1"/>
</dbReference>
<gene>
    <name evidence="2" type="ORF">SAMN05421684_6160</name>
</gene>
<feature type="region of interest" description="Disordered" evidence="1">
    <location>
        <begin position="1"/>
        <end position="67"/>
    </location>
</feature>
<evidence type="ECO:0000313" key="3">
    <source>
        <dbReference type="Proteomes" id="UP000199632"/>
    </source>
</evidence>
<dbReference type="Proteomes" id="UP000199632">
    <property type="component" value="Unassembled WGS sequence"/>
</dbReference>
<evidence type="ECO:0000256" key="1">
    <source>
        <dbReference type="SAM" id="MobiDB-lite"/>
    </source>
</evidence>
<dbReference type="STRING" id="137265.SAMN05421684_6160"/>
<feature type="compositionally biased region" description="Basic and acidic residues" evidence="1">
    <location>
        <begin position="1"/>
        <end position="27"/>
    </location>
</feature>
<dbReference type="EMBL" id="FNQB01000003">
    <property type="protein sequence ID" value="SDZ52137.1"/>
    <property type="molecule type" value="Genomic_DNA"/>
</dbReference>
<proteinExistence type="predicted"/>
<reference evidence="3" key="1">
    <citation type="submission" date="2016-10" db="EMBL/GenBank/DDBJ databases">
        <authorList>
            <person name="Varghese N."/>
            <person name="Submissions S."/>
        </authorList>
    </citation>
    <scope>NUCLEOTIDE SEQUENCE [LARGE SCALE GENOMIC DNA]</scope>
    <source>
        <strain evidence="3">DSM 44718</strain>
    </source>
</reference>
<protein>
    <submittedName>
        <fullName evidence="2">Uncharacterized protein</fullName>
    </submittedName>
</protein>
<dbReference type="OrthoDB" id="4570511at2"/>
<evidence type="ECO:0000313" key="2">
    <source>
        <dbReference type="EMBL" id="SDZ52137.1"/>
    </source>
</evidence>
<keyword evidence="3" id="KW-1185">Reference proteome</keyword>
<dbReference type="AlphaFoldDB" id="A0A1H3TQ54"/>
<sequence>MTEKPGKHLEEEPQEKRGAKGSRDEGSGKPSAGQAERPSGSADKKSDTSVLPQDPQDPDSPNLQSGG</sequence>